<organism evidence="2 3">
    <name type="scientific">Zooshikella ganghwensis</name>
    <dbReference type="NCBI Taxonomy" id="202772"/>
    <lineage>
        <taxon>Bacteria</taxon>
        <taxon>Pseudomonadati</taxon>
        <taxon>Pseudomonadota</taxon>
        <taxon>Gammaproteobacteria</taxon>
        <taxon>Oceanospirillales</taxon>
        <taxon>Zooshikellaceae</taxon>
        <taxon>Zooshikella</taxon>
    </lineage>
</organism>
<gene>
    <name evidence="2" type="ORF">B9G39_15600</name>
</gene>
<evidence type="ECO:0000313" key="2">
    <source>
        <dbReference type="EMBL" id="RDH44743.1"/>
    </source>
</evidence>
<evidence type="ECO:0000313" key="3">
    <source>
        <dbReference type="Proteomes" id="UP000257039"/>
    </source>
</evidence>
<evidence type="ECO:0000256" key="1">
    <source>
        <dbReference type="SAM" id="MobiDB-lite"/>
    </source>
</evidence>
<dbReference type="EMBL" id="NDXW01000001">
    <property type="protein sequence ID" value="RDH44743.1"/>
    <property type="molecule type" value="Genomic_DNA"/>
</dbReference>
<feature type="compositionally biased region" description="Polar residues" evidence="1">
    <location>
        <begin position="69"/>
        <end position="78"/>
    </location>
</feature>
<proteinExistence type="predicted"/>
<dbReference type="AlphaFoldDB" id="A0A4P9VMZ2"/>
<dbReference type="Proteomes" id="UP000257039">
    <property type="component" value="Unassembled WGS sequence"/>
</dbReference>
<keyword evidence="3" id="KW-1185">Reference proteome</keyword>
<feature type="region of interest" description="Disordered" evidence="1">
    <location>
        <begin position="117"/>
        <end position="138"/>
    </location>
</feature>
<sequence length="138" mass="15110">MATNGLSAQQWLNANQAHLTPTKVMKIRENILKKLQTLAEDSGETAGLIEALDVIDSWLQLAATPGHQKPNQHNTSSHEPVLPTGNEKWDLTPLIPEVSSQPQALSANQKQQAFNELLKNNPYPLSETPHSNTSEGQS</sequence>
<name>A0A4P9VMZ2_9GAMM</name>
<feature type="compositionally biased region" description="Polar residues" evidence="1">
    <location>
        <begin position="128"/>
        <end position="138"/>
    </location>
</feature>
<protein>
    <submittedName>
        <fullName evidence="2">Uncharacterized protein</fullName>
    </submittedName>
</protein>
<comment type="caution">
    <text evidence="2">The sequence shown here is derived from an EMBL/GenBank/DDBJ whole genome shotgun (WGS) entry which is preliminary data.</text>
</comment>
<reference evidence="2 3" key="1">
    <citation type="submission" date="2017-04" db="EMBL/GenBank/DDBJ databases">
        <title>Draft genome sequence of Zooshikella ganghwensis VG4 isolated from Red Sea sediments.</title>
        <authorList>
            <person name="Rehman Z."/>
            <person name="Alam I."/>
            <person name="Kamau A."/>
            <person name="Bajic V."/>
            <person name="Leiknes T."/>
        </authorList>
    </citation>
    <scope>NUCLEOTIDE SEQUENCE [LARGE SCALE GENOMIC DNA]</scope>
    <source>
        <strain evidence="2 3">VG4</strain>
    </source>
</reference>
<dbReference type="RefSeq" id="WP_094787834.1">
    <property type="nucleotide sequence ID" value="NZ_NDXW01000001.1"/>
</dbReference>
<accession>A0A4P9VMZ2</accession>
<feature type="region of interest" description="Disordered" evidence="1">
    <location>
        <begin position="65"/>
        <end position="92"/>
    </location>
</feature>